<proteinExistence type="inferred from homology"/>
<sequence length="314" mass="35945">MLSDFRQHFFLPVTEQSTYTHKFGICHLGIIPVRAAPASKSEQVTQLLFGETFQVTKVSADHKFVWIIADYDEYSGWVDISRWQEVSEAFYQKAKQAQHLMVDQAFALLTKSVYTNTLSFGSTLPTYTKGELYWEETMCYNAKIRDTRNKVDKHQIIWIAFIFLGTPYLWGGKSIFGIDCSGLTQLVYKAGGYFLPRDAYQQAAFGAKVARLTEAKTGDLVFFARKDNIIHVGIVLIISDIYKTFPAIAQKMEETVTILEGQKLEVNPATKQPYQWVLHAYDCVRIDILDSKGIYNANEKQYTHYTHSIKQIIP</sequence>
<dbReference type="MEROPS" id="C40.009"/>
<dbReference type="GO" id="GO:0006508">
    <property type="term" value="P:proteolysis"/>
    <property type="evidence" value="ECO:0007669"/>
    <property type="project" value="UniProtKB-KW"/>
</dbReference>
<dbReference type="AlphaFoldDB" id="A1ZL65"/>
<evidence type="ECO:0000256" key="3">
    <source>
        <dbReference type="ARBA" id="ARBA00022801"/>
    </source>
</evidence>
<dbReference type="InterPro" id="IPR000064">
    <property type="entry name" value="NLP_P60_dom"/>
</dbReference>
<dbReference type="Gene3D" id="3.90.1720.10">
    <property type="entry name" value="endopeptidase domain like (from Nostoc punctiforme)"/>
    <property type="match status" value="1"/>
</dbReference>
<dbReference type="OrthoDB" id="9813368at2"/>
<feature type="domain" description="NlpC/P60" evidence="5">
    <location>
        <begin position="150"/>
        <end position="287"/>
    </location>
</feature>
<keyword evidence="2" id="KW-0645">Protease</keyword>
<dbReference type="Pfam" id="PF00877">
    <property type="entry name" value="NLPC_P60"/>
    <property type="match status" value="1"/>
</dbReference>
<evidence type="ECO:0000256" key="2">
    <source>
        <dbReference type="ARBA" id="ARBA00022670"/>
    </source>
</evidence>
<reference evidence="6 7" key="1">
    <citation type="submission" date="2007-01" db="EMBL/GenBank/DDBJ databases">
        <authorList>
            <person name="Haygood M."/>
            <person name="Podell S."/>
            <person name="Anderson C."/>
            <person name="Hopkinson B."/>
            <person name="Roe K."/>
            <person name="Barbeau K."/>
            <person name="Gaasterland T."/>
            <person name="Ferriera S."/>
            <person name="Johnson J."/>
            <person name="Kravitz S."/>
            <person name="Beeson K."/>
            <person name="Sutton G."/>
            <person name="Rogers Y.-H."/>
            <person name="Friedman R."/>
            <person name="Frazier M."/>
            <person name="Venter J.C."/>
        </authorList>
    </citation>
    <scope>NUCLEOTIDE SEQUENCE [LARGE SCALE GENOMIC DNA]</scope>
    <source>
        <strain evidence="6 7">ATCC 23134</strain>
    </source>
</reference>
<keyword evidence="3" id="KW-0378">Hydrolase</keyword>
<dbReference type="Pfam" id="PF18348">
    <property type="entry name" value="SH3_16"/>
    <property type="match status" value="1"/>
</dbReference>
<dbReference type="GO" id="GO:0008234">
    <property type="term" value="F:cysteine-type peptidase activity"/>
    <property type="evidence" value="ECO:0007669"/>
    <property type="project" value="UniProtKB-KW"/>
</dbReference>
<accession>A1ZL65</accession>
<keyword evidence="4" id="KW-0788">Thiol protease</keyword>
<evidence type="ECO:0000259" key="5">
    <source>
        <dbReference type="PROSITE" id="PS51935"/>
    </source>
</evidence>
<dbReference type="InterPro" id="IPR041382">
    <property type="entry name" value="SH3_16"/>
</dbReference>
<dbReference type="Proteomes" id="UP000004095">
    <property type="component" value="Unassembled WGS sequence"/>
</dbReference>
<keyword evidence="7" id="KW-1185">Reference proteome</keyword>
<dbReference type="RefSeq" id="WP_002697268.1">
    <property type="nucleotide sequence ID" value="NZ_AAWS01000013.1"/>
</dbReference>
<evidence type="ECO:0000313" key="6">
    <source>
        <dbReference type="EMBL" id="EAY29031.1"/>
    </source>
</evidence>
<dbReference type="PANTHER" id="PTHR47053:SF1">
    <property type="entry name" value="MUREIN DD-ENDOPEPTIDASE MEPH-RELATED"/>
    <property type="match status" value="1"/>
</dbReference>
<dbReference type="PROSITE" id="PS51935">
    <property type="entry name" value="NLPC_P60"/>
    <property type="match status" value="1"/>
</dbReference>
<evidence type="ECO:0000256" key="4">
    <source>
        <dbReference type="ARBA" id="ARBA00022807"/>
    </source>
</evidence>
<organism evidence="6 7">
    <name type="scientific">Microscilla marina ATCC 23134</name>
    <dbReference type="NCBI Taxonomy" id="313606"/>
    <lineage>
        <taxon>Bacteria</taxon>
        <taxon>Pseudomonadati</taxon>
        <taxon>Bacteroidota</taxon>
        <taxon>Cytophagia</taxon>
        <taxon>Cytophagales</taxon>
        <taxon>Microscillaceae</taxon>
        <taxon>Microscilla</taxon>
    </lineage>
</organism>
<comment type="similarity">
    <text evidence="1">Belongs to the peptidase C40 family.</text>
</comment>
<comment type="caution">
    <text evidence="6">The sequence shown here is derived from an EMBL/GenBank/DDBJ whole genome shotgun (WGS) entry which is preliminary data.</text>
</comment>
<dbReference type="SUPFAM" id="SSF54001">
    <property type="entry name" value="Cysteine proteinases"/>
    <property type="match status" value="1"/>
</dbReference>
<dbReference type="eggNOG" id="COG0791">
    <property type="taxonomic scope" value="Bacteria"/>
</dbReference>
<dbReference type="InterPro" id="IPR051202">
    <property type="entry name" value="Peptidase_C40"/>
</dbReference>
<dbReference type="PANTHER" id="PTHR47053">
    <property type="entry name" value="MUREIN DD-ENDOPEPTIDASE MEPH-RELATED"/>
    <property type="match status" value="1"/>
</dbReference>
<dbReference type="EMBL" id="AAWS01000013">
    <property type="protein sequence ID" value="EAY29031.1"/>
    <property type="molecule type" value="Genomic_DNA"/>
</dbReference>
<name>A1ZL65_MICM2</name>
<protein>
    <submittedName>
        <fullName evidence="6">NLP/P60</fullName>
    </submittedName>
</protein>
<gene>
    <name evidence="6" type="ORF">M23134_00185</name>
</gene>
<evidence type="ECO:0000313" key="7">
    <source>
        <dbReference type="Proteomes" id="UP000004095"/>
    </source>
</evidence>
<dbReference type="InterPro" id="IPR038765">
    <property type="entry name" value="Papain-like_cys_pep_sf"/>
</dbReference>
<evidence type="ECO:0000256" key="1">
    <source>
        <dbReference type="ARBA" id="ARBA00007074"/>
    </source>
</evidence>
<dbReference type="Gene3D" id="2.30.30.40">
    <property type="entry name" value="SH3 Domains"/>
    <property type="match status" value="1"/>
</dbReference>